<dbReference type="Gramene" id="KOM47423">
    <property type="protein sequence ID" value="KOM47423"/>
    <property type="gene ID" value="LR48_Vigan07g112700"/>
</dbReference>
<dbReference type="AlphaFoldDB" id="A0A0L9UXD4"/>
<sequence>MEERHRTSEEEESFATERVMLFPRGKLYKQQQQTIWYDALFHLVCKTIQQVKSRG</sequence>
<organism evidence="1 2">
    <name type="scientific">Phaseolus angularis</name>
    <name type="common">Azuki bean</name>
    <name type="synonym">Vigna angularis</name>
    <dbReference type="NCBI Taxonomy" id="3914"/>
    <lineage>
        <taxon>Eukaryota</taxon>
        <taxon>Viridiplantae</taxon>
        <taxon>Streptophyta</taxon>
        <taxon>Embryophyta</taxon>
        <taxon>Tracheophyta</taxon>
        <taxon>Spermatophyta</taxon>
        <taxon>Magnoliopsida</taxon>
        <taxon>eudicotyledons</taxon>
        <taxon>Gunneridae</taxon>
        <taxon>Pentapetalae</taxon>
        <taxon>rosids</taxon>
        <taxon>fabids</taxon>
        <taxon>Fabales</taxon>
        <taxon>Fabaceae</taxon>
        <taxon>Papilionoideae</taxon>
        <taxon>50 kb inversion clade</taxon>
        <taxon>NPAAA clade</taxon>
        <taxon>indigoferoid/millettioid clade</taxon>
        <taxon>Phaseoleae</taxon>
        <taxon>Vigna</taxon>
    </lineage>
</organism>
<protein>
    <submittedName>
        <fullName evidence="1">Uncharacterized protein</fullName>
    </submittedName>
</protein>
<evidence type="ECO:0000313" key="2">
    <source>
        <dbReference type="Proteomes" id="UP000053144"/>
    </source>
</evidence>
<gene>
    <name evidence="1" type="ORF">LR48_Vigan07g112700</name>
</gene>
<proteinExistence type="predicted"/>
<reference evidence="2" key="1">
    <citation type="journal article" date="2015" name="Proc. Natl. Acad. Sci. U.S.A.">
        <title>Genome sequencing of adzuki bean (Vigna angularis) provides insight into high starch and low fat accumulation and domestication.</title>
        <authorList>
            <person name="Yang K."/>
            <person name="Tian Z."/>
            <person name="Chen C."/>
            <person name="Luo L."/>
            <person name="Zhao B."/>
            <person name="Wang Z."/>
            <person name="Yu L."/>
            <person name="Li Y."/>
            <person name="Sun Y."/>
            <person name="Li W."/>
            <person name="Chen Y."/>
            <person name="Li Y."/>
            <person name="Zhang Y."/>
            <person name="Ai D."/>
            <person name="Zhao J."/>
            <person name="Shang C."/>
            <person name="Ma Y."/>
            <person name="Wu B."/>
            <person name="Wang M."/>
            <person name="Gao L."/>
            <person name="Sun D."/>
            <person name="Zhang P."/>
            <person name="Guo F."/>
            <person name="Wang W."/>
            <person name="Li Y."/>
            <person name="Wang J."/>
            <person name="Varshney R.K."/>
            <person name="Wang J."/>
            <person name="Ling H.Q."/>
            <person name="Wan P."/>
        </authorList>
    </citation>
    <scope>NUCLEOTIDE SEQUENCE</scope>
    <source>
        <strain evidence="2">cv. Jingnong 6</strain>
    </source>
</reference>
<dbReference type="Proteomes" id="UP000053144">
    <property type="component" value="Chromosome 7"/>
</dbReference>
<dbReference type="EMBL" id="CM003377">
    <property type="protein sequence ID" value="KOM47423.1"/>
    <property type="molecule type" value="Genomic_DNA"/>
</dbReference>
<evidence type="ECO:0000313" key="1">
    <source>
        <dbReference type="EMBL" id="KOM47423.1"/>
    </source>
</evidence>
<name>A0A0L9UXD4_PHAAN</name>
<accession>A0A0L9UXD4</accession>